<accession>A0A840I7P3</accession>
<dbReference type="RefSeq" id="WP_183819685.1">
    <property type="nucleotide sequence ID" value="NZ_JACHOB010000007.1"/>
</dbReference>
<dbReference type="InterPro" id="IPR036165">
    <property type="entry name" value="YefM-like_sf"/>
</dbReference>
<evidence type="ECO:0000256" key="2">
    <source>
        <dbReference type="SAM" id="MobiDB-lite"/>
    </source>
</evidence>
<name>A0A840I7P3_9PROT</name>
<protein>
    <submittedName>
        <fullName evidence="3">Prevent-host-death family protein</fullName>
    </submittedName>
</protein>
<dbReference type="NCBIfam" id="TIGR01552">
    <property type="entry name" value="phd_fam"/>
    <property type="match status" value="1"/>
</dbReference>
<keyword evidence="4" id="KW-1185">Reference proteome</keyword>
<sequence>MPTTAEPLPPTEERASSGPDLIVRVADAKARLSELIQRAERGDRVVIARGDTPVIELVPLPRAKRAFGTLLARVPGLDLVAVHAVAEDDWTEGELEAFEGDLENELR</sequence>
<comment type="caution">
    <text evidence="3">The sequence shown here is derived from an EMBL/GenBank/DDBJ whole genome shotgun (WGS) entry which is preliminary data.</text>
</comment>
<dbReference type="Proteomes" id="UP000563524">
    <property type="component" value="Unassembled WGS sequence"/>
</dbReference>
<reference evidence="3 4" key="1">
    <citation type="submission" date="2020-08" db="EMBL/GenBank/DDBJ databases">
        <title>Genomic Encyclopedia of Type Strains, Phase IV (KMG-IV): sequencing the most valuable type-strain genomes for metagenomic binning, comparative biology and taxonomic classification.</title>
        <authorList>
            <person name="Goeker M."/>
        </authorList>
    </citation>
    <scope>NUCLEOTIDE SEQUENCE [LARGE SCALE GENOMIC DNA]</scope>
    <source>
        <strain evidence="3 4">DSM 102850</strain>
    </source>
</reference>
<evidence type="ECO:0000313" key="3">
    <source>
        <dbReference type="EMBL" id="MBB4660283.1"/>
    </source>
</evidence>
<evidence type="ECO:0000313" key="4">
    <source>
        <dbReference type="Proteomes" id="UP000563524"/>
    </source>
</evidence>
<gene>
    <name evidence="3" type="ORF">GGQ59_002833</name>
</gene>
<comment type="similarity">
    <text evidence="1">Belongs to the phD/YefM antitoxin family.</text>
</comment>
<organism evidence="3 4">
    <name type="scientific">Parvularcula dongshanensis</name>
    <dbReference type="NCBI Taxonomy" id="1173995"/>
    <lineage>
        <taxon>Bacteria</taxon>
        <taxon>Pseudomonadati</taxon>
        <taxon>Pseudomonadota</taxon>
        <taxon>Alphaproteobacteria</taxon>
        <taxon>Parvularculales</taxon>
        <taxon>Parvularculaceae</taxon>
        <taxon>Parvularcula</taxon>
    </lineage>
</organism>
<dbReference type="Gene3D" id="3.40.1620.10">
    <property type="entry name" value="YefM-like domain"/>
    <property type="match status" value="1"/>
</dbReference>
<dbReference type="SUPFAM" id="SSF143120">
    <property type="entry name" value="YefM-like"/>
    <property type="match status" value="1"/>
</dbReference>
<dbReference type="AlphaFoldDB" id="A0A840I7P3"/>
<evidence type="ECO:0000256" key="1">
    <source>
        <dbReference type="ARBA" id="ARBA00009981"/>
    </source>
</evidence>
<dbReference type="EMBL" id="JACHOB010000007">
    <property type="protein sequence ID" value="MBB4660283.1"/>
    <property type="molecule type" value="Genomic_DNA"/>
</dbReference>
<feature type="region of interest" description="Disordered" evidence="2">
    <location>
        <begin position="1"/>
        <end position="20"/>
    </location>
</feature>
<proteinExistence type="inferred from homology"/>